<dbReference type="GeneID" id="31002510"/>
<dbReference type="GO" id="GO:0045144">
    <property type="term" value="P:meiotic sister chromatid segregation"/>
    <property type="evidence" value="ECO:0007669"/>
    <property type="project" value="TreeGrafter"/>
</dbReference>
<gene>
    <name evidence="4" type="ORF">UA08_02755</name>
</gene>
<dbReference type="EMBL" id="LFMY01000003">
    <property type="protein sequence ID" value="OKL62512.1"/>
    <property type="molecule type" value="Genomic_DNA"/>
</dbReference>
<feature type="region of interest" description="Disordered" evidence="2">
    <location>
        <begin position="1"/>
        <end position="234"/>
    </location>
</feature>
<dbReference type="FunFam" id="3.90.1150.80:FF:000001">
    <property type="entry name" value="Chromosome segregation protein (Pcs1)"/>
    <property type="match status" value="1"/>
</dbReference>
<dbReference type="Proteomes" id="UP000214365">
    <property type="component" value="Unassembled WGS sequence"/>
</dbReference>
<keyword evidence="5" id="KW-1185">Reference proteome</keyword>
<evidence type="ECO:0000256" key="2">
    <source>
        <dbReference type="SAM" id="MobiDB-lite"/>
    </source>
</evidence>
<dbReference type="Pfam" id="PF12539">
    <property type="entry name" value="Csm1"/>
    <property type="match status" value="1"/>
</dbReference>
<dbReference type="GO" id="GO:0033551">
    <property type="term" value="C:monopolin complex"/>
    <property type="evidence" value="ECO:0007669"/>
    <property type="project" value="InterPro"/>
</dbReference>
<name>A0A225ALT7_TALAT</name>
<dbReference type="PANTHER" id="PTHR28006">
    <property type="entry name" value="MONOPOLIN COMPLEX SUBUNIT CSM1"/>
    <property type="match status" value="1"/>
</dbReference>
<dbReference type="PANTHER" id="PTHR28006:SF1">
    <property type="entry name" value="MONOPOLIN COMPLEX SUBUNIT CSM1"/>
    <property type="match status" value="1"/>
</dbReference>
<dbReference type="InterPro" id="IPR040349">
    <property type="entry name" value="Csm1/Pcs1"/>
</dbReference>
<dbReference type="GO" id="GO:0051315">
    <property type="term" value="P:attachment of mitotic spindle microtubules to kinetochore"/>
    <property type="evidence" value="ECO:0007669"/>
    <property type="project" value="TreeGrafter"/>
</dbReference>
<dbReference type="Gene3D" id="3.90.1150.80">
    <property type="match status" value="1"/>
</dbReference>
<dbReference type="GO" id="GO:0072686">
    <property type="term" value="C:mitotic spindle"/>
    <property type="evidence" value="ECO:0007669"/>
    <property type="project" value="TreeGrafter"/>
</dbReference>
<dbReference type="InterPro" id="IPR020981">
    <property type="entry name" value="Csm1/Pcs1_C"/>
</dbReference>
<dbReference type="GO" id="GO:0005730">
    <property type="term" value="C:nucleolus"/>
    <property type="evidence" value="ECO:0007669"/>
    <property type="project" value="TreeGrafter"/>
</dbReference>
<dbReference type="InterPro" id="IPR038608">
    <property type="entry name" value="Csm1/Pcs1_C_sf"/>
</dbReference>
<feature type="coiled-coil region" evidence="1">
    <location>
        <begin position="237"/>
        <end position="349"/>
    </location>
</feature>
<evidence type="ECO:0000256" key="1">
    <source>
        <dbReference type="SAM" id="Coils"/>
    </source>
</evidence>
<comment type="caution">
    <text evidence="4">The sequence shown here is derived from an EMBL/GenBank/DDBJ whole genome shotgun (WGS) entry which is preliminary data.</text>
</comment>
<dbReference type="GO" id="GO:0034506">
    <property type="term" value="C:chromosome, centromeric core domain"/>
    <property type="evidence" value="ECO:0007669"/>
    <property type="project" value="TreeGrafter"/>
</dbReference>
<dbReference type="GO" id="GO:1990644">
    <property type="term" value="F:microtubule site clamp"/>
    <property type="evidence" value="ECO:0007669"/>
    <property type="project" value="TreeGrafter"/>
</dbReference>
<evidence type="ECO:0000259" key="3">
    <source>
        <dbReference type="Pfam" id="PF12539"/>
    </source>
</evidence>
<feature type="domain" description="Monopolin complex subunit Csm1/Pcs1 C-terminal" evidence="3">
    <location>
        <begin position="389"/>
        <end position="481"/>
    </location>
</feature>
<keyword evidence="1" id="KW-0175">Coiled coil</keyword>
<feature type="compositionally biased region" description="Basic and acidic residues" evidence="2">
    <location>
        <begin position="223"/>
        <end position="234"/>
    </location>
</feature>
<sequence>MPKRKAISRISGLVDSDDEVADAAVASHPDSHDERPVKKSRGRPKSSGAKIEEPVAASKPQRPSSAGILKQNAPTTRRATGGRGRPRTTTTDPEPIEENTEEEVQDNGESAHNELAAAVVSPIKRRRGRGREAGSNAKQVTEDGEFEYTPTGSRQLKPTEEPSKRRARQRRSEDSQNPTSVGNDATADDAEFGDRVPHAVSPLKSLTNGERPDRKRPTVTFADTEKASSDSDLRRKLGDMTKKYETLEVKYRNLREIGIVEANTNFEKLRKQCENATNASTKLIESLKEELAAQKELGKQSRNLQKQLRDREKEVAGLQSQVGDLSTQLSTAQSEIKALQTKLAAARNNSVATEPLNVKAPGSAVKTVANRNAVASVAAEAAQAAHLAQLKEDLYSDLTGLIIRNVKKREADYLYDCIQTGANGTLHFKLAVAHDGKGNLAVANFDSAEFHYMPHLDSSRDADLLEILPEYLTVDITFSRQNASKFYTRVMDSLTKRRIDPDE</sequence>
<dbReference type="CDD" id="cd23787">
    <property type="entry name" value="RWD_CSM1"/>
    <property type="match status" value="1"/>
</dbReference>
<evidence type="ECO:0000313" key="4">
    <source>
        <dbReference type="EMBL" id="OKL62512.1"/>
    </source>
</evidence>
<dbReference type="AlphaFoldDB" id="A0A225ALT7"/>
<dbReference type="RefSeq" id="XP_020122633.1">
    <property type="nucleotide sequence ID" value="XM_020264832.1"/>
</dbReference>
<organism evidence="4 5">
    <name type="scientific">Talaromyces atroroseus</name>
    <dbReference type="NCBI Taxonomy" id="1441469"/>
    <lineage>
        <taxon>Eukaryota</taxon>
        <taxon>Fungi</taxon>
        <taxon>Dikarya</taxon>
        <taxon>Ascomycota</taxon>
        <taxon>Pezizomycotina</taxon>
        <taxon>Eurotiomycetes</taxon>
        <taxon>Eurotiomycetidae</taxon>
        <taxon>Eurotiales</taxon>
        <taxon>Trichocomaceae</taxon>
        <taxon>Talaromyces</taxon>
        <taxon>Talaromyces sect. Trachyspermi</taxon>
    </lineage>
</organism>
<proteinExistence type="predicted"/>
<reference evidence="4 5" key="1">
    <citation type="submission" date="2015-06" db="EMBL/GenBank/DDBJ databases">
        <title>Talaromyces atroroseus IBT 11181 draft genome.</title>
        <authorList>
            <person name="Rasmussen K.B."/>
            <person name="Rasmussen S."/>
            <person name="Petersen B."/>
            <person name="Sicheritz-Ponten T."/>
            <person name="Mortensen U.H."/>
            <person name="Thrane U."/>
        </authorList>
    </citation>
    <scope>NUCLEOTIDE SEQUENCE [LARGE SCALE GENOMIC DNA]</scope>
    <source>
        <strain evidence="4 5">IBT 11181</strain>
    </source>
</reference>
<protein>
    <recommendedName>
        <fullName evidence="3">Monopolin complex subunit Csm1/Pcs1 C-terminal domain-containing protein</fullName>
    </recommendedName>
</protein>
<accession>A0A225ALT7</accession>
<dbReference type="OrthoDB" id="2431049at2759"/>
<dbReference type="STRING" id="1441469.A0A225ALT7"/>
<feature type="compositionally biased region" description="Acidic residues" evidence="2">
    <location>
        <begin position="94"/>
        <end position="106"/>
    </location>
</feature>
<feature type="compositionally biased region" description="Basic and acidic residues" evidence="2">
    <location>
        <begin position="157"/>
        <end position="174"/>
    </location>
</feature>
<evidence type="ECO:0000313" key="5">
    <source>
        <dbReference type="Proteomes" id="UP000214365"/>
    </source>
</evidence>